<dbReference type="Pfam" id="PF17764">
    <property type="entry name" value="PriA_3primeBD"/>
    <property type="match status" value="1"/>
</dbReference>
<evidence type="ECO:0000256" key="6">
    <source>
        <dbReference type="ARBA" id="ARBA00022806"/>
    </source>
</evidence>
<dbReference type="InterPro" id="IPR041236">
    <property type="entry name" value="PriA_C"/>
</dbReference>
<comment type="cofactor">
    <cofactor evidence="11">
        <name>Zn(2+)</name>
        <dbReference type="ChEBI" id="CHEBI:29105"/>
    </cofactor>
    <text evidence="11">Binds 2 zinc ions per subunit.</text>
</comment>
<feature type="binding site" evidence="11">
    <location>
        <position position="444"/>
    </location>
    <ligand>
        <name>Zn(2+)</name>
        <dbReference type="ChEBI" id="CHEBI:29105"/>
        <label>2</label>
    </ligand>
</feature>
<dbReference type="Gene3D" id="3.40.50.300">
    <property type="entry name" value="P-loop containing nucleotide triphosphate hydrolases"/>
    <property type="match status" value="2"/>
</dbReference>
<evidence type="ECO:0000256" key="11">
    <source>
        <dbReference type="HAMAP-Rule" id="MF_00983"/>
    </source>
</evidence>
<dbReference type="EMBL" id="JBAWKS010000001">
    <property type="protein sequence ID" value="MEI4550471.1"/>
    <property type="molecule type" value="Genomic_DNA"/>
</dbReference>
<keyword evidence="8 11" id="KW-0067">ATP-binding</keyword>
<keyword evidence="6 11" id="KW-0347">Helicase</keyword>
<dbReference type="InterPro" id="IPR014001">
    <property type="entry name" value="Helicase_ATP-bd"/>
</dbReference>
<dbReference type="PANTHER" id="PTHR30580:SF0">
    <property type="entry name" value="PRIMOSOMAL PROTEIN N"/>
    <property type="match status" value="1"/>
</dbReference>
<dbReference type="SUPFAM" id="SSF52540">
    <property type="entry name" value="P-loop containing nucleoside triphosphate hydrolases"/>
    <property type="match status" value="1"/>
</dbReference>
<dbReference type="NCBIfam" id="NF004067">
    <property type="entry name" value="PRK05580.1-4"/>
    <property type="match status" value="1"/>
</dbReference>
<dbReference type="InterPro" id="IPR011545">
    <property type="entry name" value="DEAD/DEAH_box_helicase_dom"/>
</dbReference>
<feature type="domain" description="Helicase C-terminal" evidence="13">
    <location>
        <begin position="453"/>
        <end position="626"/>
    </location>
</feature>
<dbReference type="PANTHER" id="PTHR30580">
    <property type="entry name" value="PRIMOSOMAL PROTEIN N"/>
    <property type="match status" value="1"/>
</dbReference>
<comment type="catalytic activity">
    <reaction evidence="11">
        <text>Couples ATP hydrolysis with the unwinding of duplex DNA by translocating in the 3'-5' direction.</text>
        <dbReference type="EC" id="5.6.2.4"/>
    </reaction>
</comment>
<evidence type="ECO:0000256" key="4">
    <source>
        <dbReference type="ARBA" id="ARBA00022741"/>
    </source>
</evidence>
<dbReference type="Proteomes" id="UP001382455">
    <property type="component" value="Unassembled WGS sequence"/>
</dbReference>
<dbReference type="CDD" id="cd18804">
    <property type="entry name" value="SF2_C_priA"/>
    <property type="match status" value="1"/>
</dbReference>
<dbReference type="Pfam" id="PF18319">
    <property type="entry name" value="Zn_ribbon_PriA"/>
    <property type="match status" value="1"/>
</dbReference>
<dbReference type="NCBIfam" id="NF004065">
    <property type="entry name" value="PRK05580.1-1"/>
    <property type="match status" value="1"/>
</dbReference>
<evidence type="ECO:0000256" key="3">
    <source>
        <dbReference type="ARBA" id="ARBA00022723"/>
    </source>
</evidence>
<dbReference type="InterPro" id="IPR027417">
    <property type="entry name" value="P-loop_NTPase"/>
</dbReference>
<evidence type="ECO:0000256" key="10">
    <source>
        <dbReference type="ARBA" id="ARBA00023235"/>
    </source>
</evidence>
<proteinExistence type="inferred from homology"/>
<dbReference type="SMART" id="SM00487">
    <property type="entry name" value="DEXDc"/>
    <property type="match status" value="1"/>
</dbReference>
<dbReference type="InterPro" id="IPR041222">
    <property type="entry name" value="PriA_3primeBD"/>
</dbReference>
<comment type="subunit">
    <text evidence="11">Component of the replication restart primosome.</text>
</comment>
<dbReference type="InterPro" id="IPR040498">
    <property type="entry name" value="PriA_CRR"/>
</dbReference>
<feature type="binding site" evidence="11">
    <location>
        <position position="441"/>
    </location>
    <ligand>
        <name>Zn(2+)</name>
        <dbReference type="ChEBI" id="CHEBI:29105"/>
        <label>2</label>
    </ligand>
</feature>
<feature type="binding site" evidence="11">
    <location>
        <position position="472"/>
    </location>
    <ligand>
        <name>Zn(2+)</name>
        <dbReference type="ChEBI" id="CHEBI:29105"/>
        <label>1</label>
    </ligand>
</feature>
<protein>
    <recommendedName>
        <fullName evidence="11">Replication restart protein PriA</fullName>
    </recommendedName>
    <alternativeName>
        <fullName evidence="11">ATP-dependent DNA helicase PriA</fullName>
        <ecNumber evidence="11">5.6.2.4</ecNumber>
    </alternativeName>
    <alternativeName>
        <fullName evidence="11">DNA 3'-5' helicase PriA</fullName>
    </alternativeName>
</protein>
<dbReference type="InterPro" id="IPR005259">
    <property type="entry name" value="PriA"/>
</dbReference>
<comment type="catalytic activity">
    <reaction evidence="11">
        <text>ATP + H2O = ADP + phosphate + H(+)</text>
        <dbReference type="Rhea" id="RHEA:13065"/>
        <dbReference type="ChEBI" id="CHEBI:15377"/>
        <dbReference type="ChEBI" id="CHEBI:15378"/>
        <dbReference type="ChEBI" id="CHEBI:30616"/>
        <dbReference type="ChEBI" id="CHEBI:43474"/>
        <dbReference type="ChEBI" id="CHEBI:456216"/>
        <dbReference type="EC" id="5.6.2.4"/>
    </reaction>
</comment>
<name>A0ABU8EU24_9GAMM</name>
<dbReference type="HAMAP" id="MF_00983">
    <property type="entry name" value="PriA"/>
    <property type="match status" value="1"/>
</dbReference>
<dbReference type="RefSeq" id="WP_336435648.1">
    <property type="nucleotide sequence ID" value="NZ_JBAWKS010000001.1"/>
</dbReference>
<feature type="binding site" evidence="11">
    <location>
        <position position="432"/>
    </location>
    <ligand>
        <name>Zn(2+)</name>
        <dbReference type="ChEBI" id="CHEBI:29105"/>
        <label>1</label>
    </ligand>
</feature>
<dbReference type="GO" id="GO:0016787">
    <property type="term" value="F:hydrolase activity"/>
    <property type="evidence" value="ECO:0007669"/>
    <property type="project" value="UniProtKB-KW"/>
</dbReference>
<comment type="similarity">
    <text evidence="11">Belongs to the helicase family. PriA subfamily.</text>
</comment>
<dbReference type="Pfam" id="PF00271">
    <property type="entry name" value="Helicase_C"/>
    <property type="match status" value="1"/>
</dbReference>
<sequence>MTTPVVAEIALNVPLYRNFDYLVEPQFQTNIAVGCRVAVQFGRQQLVGIVVALKSNSEFLDKLKPISRLIDNNAIIDRHMISLIEFASHYYQNPLGECYQVALPTLLNKGEAVDKSAVPIIKLIDENTSVNGKKQRQLIEHLVDSGSTPVTELSALGFSSATVKSLLEKAIIEKTVEYNRDWQSKPLAIGDKPKLKREQAIALAAINQATGYTCYLLEGVTGSGKTEVYLQALEKPLQQGKQALVLVPEIGLTPQTVNRFRRRFPNVPIMLWHSAMTDNERLSTWRAAQTQSAAIVIGTRSSVFLPFAKLAMIIVDEEHDLSFKQQDSLRYHARDLACFRAAKLAIPLILGSATPSLETIHNATNNKYQLLTLTERAQTQSDNQYVLLDMRGQHQQSGLALATLDYIKKELTKGKQVMVFLNRRGFSPSLICHECGWLSQCQRCSANATYHKHIRNLICHHCGAQEHVPTQCPSCGSTQIIPAGQGTEQVAEFLAESFPDTPITRVDRDSTRKKGSLESALHDINKGEPRILIGTQMLAKGHHFSEVSLVVIMDVDSGLYSYDFRATEHLAQLITQVSGRAGRSGEAGTVLLQTHFPEHPLLQDLINNGYQDFSRYALREREETLLPPYTSLAIIRCESHKLNDINNFLYDLIPEQLPSGIQLLGPVPAALERIAGKYRYQLHIQGNERKKLHLYLHQLVSYISQSKLATKVRWSIDIDPVSMA</sequence>
<evidence type="ECO:0000256" key="8">
    <source>
        <dbReference type="ARBA" id="ARBA00022840"/>
    </source>
</evidence>
<dbReference type="EC" id="5.6.2.4" evidence="11"/>
<keyword evidence="10 11" id="KW-0413">Isomerase</keyword>
<feature type="binding site" evidence="11">
    <location>
        <position position="475"/>
    </location>
    <ligand>
        <name>Zn(2+)</name>
        <dbReference type="ChEBI" id="CHEBI:29105"/>
        <label>1</label>
    </ligand>
</feature>
<keyword evidence="4 11" id="KW-0547">Nucleotide-binding</keyword>
<organism evidence="14 15">
    <name type="scientific">Pseudoalteromonas spongiae</name>
    <dbReference type="NCBI Taxonomy" id="298657"/>
    <lineage>
        <taxon>Bacteria</taxon>
        <taxon>Pseudomonadati</taxon>
        <taxon>Pseudomonadota</taxon>
        <taxon>Gammaproteobacteria</taxon>
        <taxon>Alteromonadales</taxon>
        <taxon>Pseudoalteromonadaceae</taxon>
        <taxon>Pseudoalteromonas</taxon>
    </lineage>
</organism>
<evidence type="ECO:0000259" key="12">
    <source>
        <dbReference type="PROSITE" id="PS51192"/>
    </source>
</evidence>
<gene>
    <name evidence="11 14" type="primary">priA</name>
    <name evidence="14" type="ORF">WAE96_12420</name>
</gene>
<dbReference type="PROSITE" id="PS51194">
    <property type="entry name" value="HELICASE_CTER"/>
    <property type="match status" value="1"/>
</dbReference>
<feature type="binding site" evidence="11">
    <location>
        <position position="462"/>
    </location>
    <ligand>
        <name>Zn(2+)</name>
        <dbReference type="ChEBI" id="CHEBI:29105"/>
        <label>2</label>
    </ligand>
</feature>
<feature type="binding site" evidence="11">
    <location>
        <position position="459"/>
    </location>
    <ligand>
        <name>Zn(2+)</name>
        <dbReference type="ChEBI" id="CHEBI:29105"/>
        <label>2</label>
    </ligand>
</feature>
<keyword evidence="15" id="KW-1185">Reference proteome</keyword>
<evidence type="ECO:0000256" key="2">
    <source>
        <dbReference type="ARBA" id="ARBA00022705"/>
    </source>
</evidence>
<dbReference type="Gene3D" id="3.40.1440.60">
    <property type="entry name" value="PriA, 3(prime) DNA-binding domain"/>
    <property type="match status" value="1"/>
</dbReference>
<dbReference type="Pfam" id="PF00270">
    <property type="entry name" value="DEAD"/>
    <property type="match status" value="1"/>
</dbReference>
<comment type="caution">
    <text evidence="14">The sequence shown here is derived from an EMBL/GenBank/DDBJ whole genome shotgun (WGS) entry which is preliminary data.</text>
</comment>
<keyword evidence="2 11" id="KW-0235">DNA replication</keyword>
<dbReference type="InterPro" id="IPR001650">
    <property type="entry name" value="Helicase_C-like"/>
</dbReference>
<keyword evidence="5 11" id="KW-0378">Hydrolase</keyword>
<keyword evidence="7 11" id="KW-0862">Zinc</keyword>
<keyword evidence="1 11" id="KW-0639">Primosome</keyword>
<reference evidence="14 15" key="1">
    <citation type="submission" date="2023-12" db="EMBL/GenBank/DDBJ databases">
        <title>Friends and Foes: Symbiotic and Algicidal bacterial influence on Karenia brevis blooms.</title>
        <authorList>
            <person name="Fei C."/>
            <person name="Mohamed A.R."/>
            <person name="Booker A."/>
            <person name="Arshad M."/>
            <person name="Klass S."/>
            <person name="Ahn S."/>
            <person name="Gilbert P.M."/>
            <person name="Heil C.A."/>
            <person name="Martinez J.M."/>
            <person name="Amin S.A."/>
        </authorList>
    </citation>
    <scope>NUCLEOTIDE SEQUENCE [LARGE SCALE GENOMIC DNA]</scope>
    <source>
        <strain evidence="14 15">CE15</strain>
    </source>
</reference>
<keyword evidence="9 11" id="KW-0238">DNA-binding</keyword>
<dbReference type="NCBIfam" id="TIGR00595">
    <property type="entry name" value="priA"/>
    <property type="match status" value="1"/>
</dbReference>
<dbReference type="Pfam" id="PF18074">
    <property type="entry name" value="PriA_C"/>
    <property type="match status" value="1"/>
</dbReference>
<comment type="function">
    <text evidence="11">Initiates the restart of stalled replication forks, which reloads the replicative helicase on sites other than the origin of replication. Recognizes and binds to abandoned replication forks and remodels them to uncover a helicase loading site. Promotes assembly of the primosome at these replication forks.</text>
</comment>
<evidence type="ECO:0000259" key="13">
    <source>
        <dbReference type="PROSITE" id="PS51194"/>
    </source>
</evidence>
<dbReference type="CDD" id="cd17929">
    <property type="entry name" value="DEXHc_priA"/>
    <property type="match status" value="1"/>
</dbReference>
<evidence type="ECO:0000256" key="1">
    <source>
        <dbReference type="ARBA" id="ARBA00022515"/>
    </source>
</evidence>
<evidence type="ECO:0000256" key="5">
    <source>
        <dbReference type="ARBA" id="ARBA00022801"/>
    </source>
</evidence>
<accession>A0ABU8EU24</accession>
<evidence type="ECO:0000313" key="15">
    <source>
        <dbReference type="Proteomes" id="UP001382455"/>
    </source>
</evidence>
<dbReference type="InterPro" id="IPR042115">
    <property type="entry name" value="PriA_3primeBD_sf"/>
</dbReference>
<feature type="binding site" evidence="11">
    <location>
        <position position="435"/>
    </location>
    <ligand>
        <name>Zn(2+)</name>
        <dbReference type="ChEBI" id="CHEBI:29105"/>
        <label>1</label>
    </ligand>
</feature>
<keyword evidence="3 11" id="KW-0479">Metal-binding</keyword>
<evidence type="ECO:0000256" key="7">
    <source>
        <dbReference type="ARBA" id="ARBA00022833"/>
    </source>
</evidence>
<dbReference type="SMART" id="SM00490">
    <property type="entry name" value="HELICc"/>
    <property type="match status" value="1"/>
</dbReference>
<feature type="domain" description="Helicase ATP-binding" evidence="12">
    <location>
        <begin position="206"/>
        <end position="373"/>
    </location>
</feature>
<evidence type="ECO:0000256" key="9">
    <source>
        <dbReference type="ARBA" id="ARBA00023125"/>
    </source>
</evidence>
<evidence type="ECO:0000313" key="14">
    <source>
        <dbReference type="EMBL" id="MEI4550471.1"/>
    </source>
</evidence>
<dbReference type="PROSITE" id="PS51192">
    <property type="entry name" value="HELICASE_ATP_BIND_1"/>
    <property type="match status" value="1"/>
</dbReference>